<dbReference type="EMBL" id="VAUV01000008">
    <property type="protein sequence ID" value="TLD70586.1"/>
    <property type="molecule type" value="Genomic_DNA"/>
</dbReference>
<protein>
    <submittedName>
        <fullName evidence="2">Uncharacterized protein</fullName>
    </submittedName>
</protein>
<proteinExistence type="predicted"/>
<accession>A0A5R8KE51</accession>
<organism evidence="2 3">
    <name type="scientific">Phragmitibacter flavus</name>
    <dbReference type="NCBI Taxonomy" id="2576071"/>
    <lineage>
        <taxon>Bacteria</taxon>
        <taxon>Pseudomonadati</taxon>
        <taxon>Verrucomicrobiota</taxon>
        <taxon>Verrucomicrobiia</taxon>
        <taxon>Verrucomicrobiales</taxon>
        <taxon>Verrucomicrobiaceae</taxon>
        <taxon>Phragmitibacter</taxon>
    </lineage>
</organism>
<name>A0A5R8KE51_9BACT</name>
<dbReference type="Proteomes" id="UP000306196">
    <property type="component" value="Unassembled WGS sequence"/>
</dbReference>
<sequence>MPIHAPHQPHPREAASFNKAHALNLQSLGFLRRVMRIVVPKKMRPALLILSLCNALLLNSCSDTNSGNDPGDAEPYSGADHESIASYFGGVRPGSHYFYFPDDGTVFILNRSSGEHDWTDSEGLSGFLTRSGSELKGWIVYTTVYHSFETPEDFGILHNYLMKNHYSTQSLPSNPHPLATETRAQQGGASNGL</sequence>
<gene>
    <name evidence="2" type="ORF">FEM03_12780</name>
</gene>
<evidence type="ECO:0000313" key="2">
    <source>
        <dbReference type="EMBL" id="TLD70586.1"/>
    </source>
</evidence>
<dbReference type="AlphaFoldDB" id="A0A5R8KE51"/>
<feature type="compositionally biased region" description="Polar residues" evidence="1">
    <location>
        <begin position="182"/>
        <end position="193"/>
    </location>
</feature>
<feature type="region of interest" description="Disordered" evidence="1">
    <location>
        <begin position="171"/>
        <end position="193"/>
    </location>
</feature>
<dbReference type="RefSeq" id="WP_138086643.1">
    <property type="nucleotide sequence ID" value="NZ_VAUV01000008.1"/>
</dbReference>
<evidence type="ECO:0000313" key="3">
    <source>
        <dbReference type="Proteomes" id="UP000306196"/>
    </source>
</evidence>
<evidence type="ECO:0000256" key="1">
    <source>
        <dbReference type="SAM" id="MobiDB-lite"/>
    </source>
</evidence>
<reference evidence="2 3" key="1">
    <citation type="submission" date="2019-05" db="EMBL/GenBank/DDBJ databases">
        <title>Verrucobacter flavum gen. nov., sp. nov. a new member of the family Verrucomicrobiaceae.</title>
        <authorList>
            <person name="Szuroczki S."/>
            <person name="Abbaszade G."/>
            <person name="Szabo A."/>
            <person name="Felfoldi T."/>
            <person name="Schumann P."/>
            <person name="Boka K."/>
            <person name="Keki Z."/>
            <person name="Toumi M."/>
            <person name="Toth E."/>
        </authorList>
    </citation>
    <scope>NUCLEOTIDE SEQUENCE [LARGE SCALE GENOMIC DNA]</scope>
    <source>
        <strain evidence="2 3">MG-N-17</strain>
    </source>
</reference>
<comment type="caution">
    <text evidence="2">The sequence shown here is derived from an EMBL/GenBank/DDBJ whole genome shotgun (WGS) entry which is preliminary data.</text>
</comment>
<keyword evidence="3" id="KW-1185">Reference proteome</keyword>